<dbReference type="InterPro" id="IPR052336">
    <property type="entry name" value="MlaD_Phospholipid_Transporter"/>
</dbReference>
<dbReference type="AlphaFoldDB" id="A0A7I7X8K9"/>
<dbReference type="InterPro" id="IPR005693">
    <property type="entry name" value="Mce"/>
</dbReference>
<organism evidence="3 4">
    <name type="scientific">Mycolicibacter hiberniae</name>
    <dbReference type="NCBI Taxonomy" id="29314"/>
    <lineage>
        <taxon>Bacteria</taxon>
        <taxon>Bacillati</taxon>
        <taxon>Actinomycetota</taxon>
        <taxon>Actinomycetes</taxon>
        <taxon>Mycobacteriales</taxon>
        <taxon>Mycobacteriaceae</taxon>
        <taxon>Mycolicibacter</taxon>
    </lineage>
</organism>
<dbReference type="InterPro" id="IPR003399">
    <property type="entry name" value="Mce/MlaD"/>
</dbReference>
<gene>
    <name evidence="3" type="ORF">MHIB_40780</name>
</gene>
<reference evidence="3 4" key="1">
    <citation type="journal article" date="2019" name="Emerg. Microbes Infect.">
        <title>Comprehensive subspecies identification of 175 nontuberculous mycobacteria species based on 7547 genomic profiles.</title>
        <authorList>
            <person name="Matsumoto Y."/>
            <person name="Kinjo T."/>
            <person name="Motooka D."/>
            <person name="Nabeya D."/>
            <person name="Jung N."/>
            <person name="Uechi K."/>
            <person name="Horii T."/>
            <person name="Iida T."/>
            <person name="Fujita J."/>
            <person name="Nakamura S."/>
        </authorList>
    </citation>
    <scope>NUCLEOTIDE SEQUENCE [LARGE SCALE GENOMIC DNA]</scope>
    <source>
        <strain evidence="3 4">JCM 13571</strain>
    </source>
</reference>
<dbReference type="Proteomes" id="UP000467260">
    <property type="component" value="Chromosome"/>
</dbReference>
<dbReference type="Pfam" id="PF02470">
    <property type="entry name" value="MlaD"/>
    <property type="match status" value="1"/>
</dbReference>
<evidence type="ECO:0000259" key="2">
    <source>
        <dbReference type="Pfam" id="PF11887"/>
    </source>
</evidence>
<sequence length="342" mass="36265">MNGARRTLVKFSAFAVVMFLVTVGLVVVFSEYRGGRANAYSATFADTSGLKSGDSVRAAGLRVGTVTGVSLKPDKTVVVDFDAEPSVVLTLGSRVAVRYLNLVGDRYLELVDAPGSTAVLPAGSRIPIDQTAPALDLDVLLGGLKPVIQGLNPADVNTLTASLVQIMQGQGPTMESLFSKTSSFTNTLADNQQVLEQLIDNLNTAMASMSRDGEHFAGAIRRLDRLVGELAQEREPIGAAIDALSAGTTSLAQLLTHARPPLTATIAELGRLAPNLEGGNDDLEAALMKAPDNYRKLARIGAYGSFLNYYLCGIQIRVSDLQGRTAVFPWIKQETGRCAEAP</sequence>
<evidence type="ECO:0000313" key="3">
    <source>
        <dbReference type="EMBL" id="BBZ25660.1"/>
    </source>
</evidence>
<dbReference type="KEGG" id="mhib:MHIB_40780"/>
<dbReference type="Pfam" id="PF11887">
    <property type="entry name" value="Mce4_CUP1"/>
    <property type="match status" value="1"/>
</dbReference>
<feature type="domain" description="Mce/MlaD" evidence="1">
    <location>
        <begin position="38"/>
        <end position="111"/>
    </location>
</feature>
<dbReference type="GO" id="GO:0005576">
    <property type="term" value="C:extracellular region"/>
    <property type="evidence" value="ECO:0007669"/>
    <property type="project" value="TreeGrafter"/>
</dbReference>
<dbReference type="GO" id="GO:0051701">
    <property type="term" value="P:biological process involved in interaction with host"/>
    <property type="evidence" value="ECO:0007669"/>
    <property type="project" value="TreeGrafter"/>
</dbReference>
<dbReference type="OrthoDB" id="338143at2"/>
<dbReference type="RefSeq" id="WP_085136581.1">
    <property type="nucleotide sequence ID" value="NZ_AP022609.1"/>
</dbReference>
<dbReference type="PANTHER" id="PTHR33371:SF17">
    <property type="entry name" value="MCE-FAMILY PROTEIN MCE1B"/>
    <property type="match status" value="1"/>
</dbReference>
<evidence type="ECO:0000313" key="4">
    <source>
        <dbReference type="Proteomes" id="UP000467260"/>
    </source>
</evidence>
<keyword evidence="4" id="KW-1185">Reference proteome</keyword>
<accession>A0A7I7X8K9</accession>
<dbReference type="NCBIfam" id="TIGR00996">
    <property type="entry name" value="Mtu_fam_mce"/>
    <property type="match status" value="1"/>
</dbReference>
<dbReference type="InterPro" id="IPR024516">
    <property type="entry name" value="Mce_C"/>
</dbReference>
<protein>
    <submittedName>
        <fullName evidence="3">Mammalian cell entry protein</fullName>
    </submittedName>
</protein>
<name>A0A7I7X8K9_9MYCO</name>
<dbReference type="EMBL" id="AP022609">
    <property type="protein sequence ID" value="BBZ25660.1"/>
    <property type="molecule type" value="Genomic_DNA"/>
</dbReference>
<evidence type="ECO:0000259" key="1">
    <source>
        <dbReference type="Pfam" id="PF02470"/>
    </source>
</evidence>
<dbReference type="PANTHER" id="PTHR33371">
    <property type="entry name" value="INTERMEMBRANE PHOSPHOLIPID TRANSPORT SYSTEM BINDING PROTEIN MLAD-RELATED"/>
    <property type="match status" value="1"/>
</dbReference>
<feature type="domain" description="Mammalian cell entry C-terminal" evidence="2">
    <location>
        <begin position="118"/>
        <end position="314"/>
    </location>
</feature>
<proteinExistence type="predicted"/>